<organism evidence="1 2">
    <name type="scientific">Cyclonatronum proteinivorum</name>
    <dbReference type="NCBI Taxonomy" id="1457365"/>
    <lineage>
        <taxon>Bacteria</taxon>
        <taxon>Pseudomonadati</taxon>
        <taxon>Balneolota</taxon>
        <taxon>Balneolia</taxon>
        <taxon>Balneolales</taxon>
        <taxon>Cyclonatronaceae</taxon>
        <taxon>Cyclonatronum</taxon>
    </lineage>
</organism>
<evidence type="ECO:0000313" key="2">
    <source>
        <dbReference type="Proteomes" id="UP000254808"/>
    </source>
</evidence>
<keyword evidence="2" id="KW-1185">Reference proteome</keyword>
<dbReference type="EMBL" id="CP027806">
    <property type="protein sequence ID" value="AXI99666.1"/>
    <property type="molecule type" value="Genomic_DNA"/>
</dbReference>
<dbReference type="Proteomes" id="UP000254808">
    <property type="component" value="Chromosome"/>
</dbReference>
<evidence type="ECO:0000313" key="1">
    <source>
        <dbReference type="EMBL" id="AXI99666.1"/>
    </source>
</evidence>
<dbReference type="KEGG" id="cprv:CYPRO_0379"/>
<protein>
    <submittedName>
        <fullName evidence="1">Uncharacterized protein</fullName>
    </submittedName>
</protein>
<sequence length="148" mass="16713">MISGKISGEDHPLKTAGVTANNGLQFSSDRCNIFDREVLPQGKPETGNPAISVLCFFWENSVNIRSWGVSSRAPKPKIKPLLFLFGLYRSIRSATNPGVLRIFSSGRFQQIAKPCAVKIKKVALRKEYNLFTHYNYNYNTSQKMRGRQ</sequence>
<reference evidence="1 2" key="1">
    <citation type="submission" date="2018-03" db="EMBL/GenBank/DDBJ databases">
        <title>Phenotypic and genomic properties of Cyclonatronum proteinivorum gen. nov., sp. nov., a haloalkaliphilic bacteroidete from soda lakes possessing Na+-translocating rhodopsin.</title>
        <authorList>
            <person name="Toshchakov S.V."/>
            <person name="Korzhenkov A."/>
            <person name="Samarov N.I."/>
            <person name="Kublanov I.V."/>
            <person name="Muntyan M.S."/>
            <person name="Sorokin D.Y."/>
        </authorList>
    </citation>
    <scope>NUCLEOTIDE SEQUENCE [LARGE SCALE GENOMIC DNA]</scope>
    <source>
        <strain evidence="1 2">Omega</strain>
    </source>
</reference>
<proteinExistence type="predicted"/>
<gene>
    <name evidence="1" type="ORF">CYPRO_0379</name>
</gene>
<accession>A0A345UGR5</accession>
<dbReference type="AlphaFoldDB" id="A0A345UGR5"/>
<name>A0A345UGR5_9BACT</name>